<dbReference type="PANTHER" id="PTHR43603">
    <property type="entry name" value="COBW DOMAIN-CONTAINING PROTEIN DDB_G0274527"/>
    <property type="match status" value="1"/>
</dbReference>
<keyword evidence="3" id="KW-0143">Chaperone</keyword>
<feature type="domain" description="CobW C-terminal" evidence="6">
    <location>
        <begin position="251"/>
        <end position="366"/>
    </location>
</feature>
<dbReference type="Pfam" id="PF02492">
    <property type="entry name" value="cobW"/>
    <property type="match status" value="1"/>
</dbReference>
<dbReference type="AlphaFoldDB" id="A0A1I1ASR2"/>
<evidence type="ECO:0000256" key="2">
    <source>
        <dbReference type="ARBA" id="ARBA00022801"/>
    </source>
</evidence>
<evidence type="ECO:0000313" key="7">
    <source>
        <dbReference type="EMBL" id="SFB39518.1"/>
    </source>
</evidence>
<evidence type="ECO:0000313" key="8">
    <source>
        <dbReference type="Proteomes" id="UP000198838"/>
    </source>
</evidence>
<evidence type="ECO:0000256" key="3">
    <source>
        <dbReference type="ARBA" id="ARBA00023186"/>
    </source>
</evidence>
<accession>A0A1I1ASR2</accession>
<dbReference type="EMBL" id="FOJY01000034">
    <property type="protein sequence ID" value="SFB39518.1"/>
    <property type="molecule type" value="Genomic_DNA"/>
</dbReference>
<gene>
    <name evidence="7" type="ORF">SAMN05216249_13410</name>
</gene>
<dbReference type="CDD" id="cd03112">
    <property type="entry name" value="CobW-like"/>
    <property type="match status" value="1"/>
</dbReference>
<keyword evidence="1" id="KW-0547">Nucleotide-binding</keyword>
<dbReference type="STRING" id="1120918.SAMN05216249_13410"/>
<proteinExistence type="inferred from homology"/>
<protein>
    <submittedName>
        <fullName evidence="7">GTPase, G3E family</fullName>
    </submittedName>
</protein>
<reference evidence="7 8" key="1">
    <citation type="submission" date="2016-10" db="EMBL/GenBank/DDBJ databases">
        <authorList>
            <person name="de Groot N.N."/>
        </authorList>
    </citation>
    <scope>NUCLEOTIDE SEQUENCE [LARGE SCALE GENOMIC DNA]</scope>
    <source>
        <strain evidence="7 8">DSM 5522</strain>
    </source>
</reference>
<evidence type="ECO:0000256" key="5">
    <source>
        <dbReference type="ARBA" id="ARBA00049117"/>
    </source>
</evidence>
<dbReference type="GO" id="GO:0016787">
    <property type="term" value="F:hydrolase activity"/>
    <property type="evidence" value="ECO:0007669"/>
    <property type="project" value="UniProtKB-KW"/>
</dbReference>
<dbReference type="SMART" id="SM00833">
    <property type="entry name" value="CobW_C"/>
    <property type="match status" value="1"/>
</dbReference>
<keyword evidence="2" id="KW-0378">Hydrolase</keyword>
<dbReference type="Gene3D" id="3.30.1220.10">
    <property type="entry name" value="CobW-like, C-terminal domain"/>
    <property type="match status" value="1"/>
</dbReference>
<organism evidence="7 8">
    <name type="scientific">Acetitomaculum ruminis DSM 5522</name>
    <dbReference type="NCBI Taxonomy" id="1120918"/>
    <lineage>
        <taxon>Bacteria</taxon>
        <taxon>Bacillati</taxon>
        <taxon>Bacillota</taxon>
        <taxon>Clostridia</taxon>
        <taxon>Lachnospirales</taxon>
        <taxon>Lachnospiraceae</taxon>
        <taxon>Acetitomaculum</taxon>
    </lineage>
</organism>
<evidence type="ECO:0000259" key="6">
    <source>
        <dbReference type="SMART" id="SM00833"/>
    </source>
</evidence>
<dbReference type="InterPro" id="IPR051927">
    <property type="entry name" value="Zn_Chap_cDPG_Synth"/>
</dbReference>
<evidence type="ECO:0000256" key="4">
    <source>
        <dbReference type="ARBA" id="ARBA00034320"/>
    </source>
</evidence>
<dbReference type="OrthoDB" id="9808822at2"/>
<dbReference type="Gene3D" id="3.40.50.300">
    <property type="entry name" value="P-loop containing nucleotide triphosphate hydrolases"/>
    <property type="match status" value="1"/>
</dbReference>
<name>A0A1I1ASR2_9FIRM</name>
<dbReference type="InterPro" id="IPR036627">
    <property type="entry name" value="CobW-likC_sf"/>
</dbReference>
<comment type="similarity">
    <text evidence="4">Belongs to the SIMIBI class G3E GTPase family. ZNG1 subfamily.</text>
</comment>
<dbReference type="Proteomes" id="UP000198838">
    <property type="component" value="Unassembled WGS sequence"/>
</dbReference>
<sequence>MSTKEVPIVIITGYLGSGKTTLMQNILKQEKRKIALIVNDMGSINIDASILNKNGNRVSQVEMVELQNGCICCTLRDEFMDEIERLAADKSIEAIFVEASGISEPSSIAGAFINYEEMTENTRVYLKTIVSVVDVDRIYKEFLHNLNSESDAKDGDVINLIMDQIEFCSLMVLNKIDLLTKEQLNEVKEGLRGLQQEAEMIECVNGEVDLELLLNHEDFDFDEVEAYSAVQRALNNCEHEDEKACVDEYGITSFVFEEKMPFNREAFNKLLEKYPEELIRTKGYVWFSDDWKHIQLFEQAGRNASITELSEWVSAWPKEELDKLVEDFPDIKDDWDEFYGDRCNQVVFIGKGYEKADIVKLLYDAIENVG</sequence>
<dbReference type="Pfam" id="PF07683">
    <property type="entry name" value="CobW_C"/>
    <property type="match status" value="1"/>
</dbReference>
<keyword evidence="8" id="KW-1185">Reference proteome</keyword>
<dbReference type="GO" id="GO:0000166">
    <property type="term" value="F:nucleotide binding"/>
    <property type="evidence" value="ECO:0007669"/>
    <property type="project" value="UniProtKB-KW"/>
</dbReference>
<evidence type="ECO:0000256" key="1">
    <source>
        <dbReference type="ARBA" id="ARBA00022741"/>
    </source>
</evidence>
<dbReference type="SUPFAM" id="SSF52540">
    <property type="entry name" value="P-loop containing nucleoside triphosphate hydrolases"/>
    <property type="match status" value="1"/>
</dbReference>
<dbReference type="RefSeq" id="WP_092874937.1">
    <property type="nucleotide sequence ID" value="NZ_FOJY01000034.1"/>
</dbReference>
<comment type="catalytic activity">
    <reaction evidence="5">
        <text>GTP + H2O = GDP + phosphate + H(+)</text>
        <dbReference type="Rhea" id="RHEA:19669"/>
        <dbReference type="ChEBI" id="CHEBI:15377"/>
        <dbReference type="ChEBI" id="CHEBI:15378"/>
        <dbReference type="ChEBI" id="CHEBI:37565"/>
        <dbReference type="ChEBI" id="CHEBI:43474"/>
        <dbReference type="ChEBI" id="CHEBI:58189"/>
    </reaction>
    <physiologicalReaction direction="left-to-right" evidence="5">
        <dbReference type="Rhea" id="RHEA:19670"/>
    </physiologicalReaction>
</comment>
<dbReference type="InterPro" id="IPR003495">
    <property type="entry name" value="CobW/HypB/UreG_nucleotide-bd"/>
</dbReference>
<dbReference type="InterPro" id="IPR027417">
    <property type="entry name" value="P-loop_NTPase"/>
</dbReference>
<dbReference type="InterPro" id="IPR011629">
    <property type="entry name" value="CobW-like_C"/>
</dbReference>
<dbReference type="PANTHER" id="PTHR43603:SF1">
    <property type="entry name" value="ZINC-REGULATED GTPASE METALLOPROTEIN ACTIVATOR 1"/>
    <property type="match status" value="1"/>
</dbReference>